<dbReference type="Proteomes" id="UP000236594">
    <property type="component" value="Unassembled WGS sequence"/>
</dbReference>
<dbReference type="EMBL" id="PPED02000009">
    <property type="protein sequence ID" value="PWN62437.1"/>
    <property type="molecule type" value="Genomic_DNA"/>
</dbReference>
<organism evidence="1 2">
    <name type="scientific">Chryseobacterium phosphatilyticum</name>
    <dbReference type="NCBI Taxonomy" id="475075"/>
    <lineage>
        <taxon>Bacteria</taxon>
        <taxon>Pseudomonadati</taxon>
        <taxon>Bacteroidota</taxon>
        <taxon>Flavobacteriia</taxon>
        <taxon>Flavobacteriales</taxon>
        <taxon>Weeksellaceae</taxon>
        <taxon>Chryseobacterium group</taxon>
        <taxon>Chryseobacterium</taxon>
    </lineage>
</organism>
<reference evidence="1 2" key="1">
    <citation type="submission" date="2018-04" db="EMBL/GenBank/DDBJ databases">
        <title>Draft Genome Sequence of Phosphate-Solubilizing Chryseobacterium sp. ISE14 that is a Biocontrol and Plant Growth-Promoting Rhizobacterium Isolated from Cucumber.</title>
        <authorList>
            <person name="Jeong J.-J."/>
            <person name="Sang M.K."/>
            <person name="Choi I.-G."/>
            <person name="Kim K.D."/>
        </authorList>
    </citation>
    <scope>NUCLEOTIDE SEQUENCE [LARGE SCALE GENOMIC DNA]</scope>
    <source>
        <strain evidence="1 2">ISE14</strain>
    </source>
</reference>
<keyword evidence="2" id="KW-1185">Reference proteome</keyword>
<dbReference type="InterPro" id="IPR025586">
    <property type="entry name" value="PcfJ"/>
</dbReference>
<sequence>MLLFDCPKLLEKVLEKKITNEVSLFKFYVSYYKKIKVEKLPIKYFLDLYKAKVNHKDAENRFFKLFKTSENIHKSILNYSHIMSFKDIGDLIDENILLQKKINYSRSHTALKNIHSENTKIITGYKIKHINKSEIYDKVEDKNFSVLNSEEDFFIEGDSLRHCIFSNDYFKEAEKKSGWFYISYRENGERKATAEISIVAEKKSKTKVFINYYLHQFRAKYNHSVDEEKHKLLHAFILKNSHFFIENTKFHNDLKKLKPVFAEAQTDAQKLEFY</sequence>
<proteinExistence type="predicted"/>
<accession>A0A316WMG7</accession>
<gene>
    <name evidence="1" type="ORF">C1631_022930</name>
</gene>
<dbReference type="Pfam" id="PF14284">
    <property type="entry name" value="PcfJ"/>
    <property type="match status" value="1"/>
</dbReference>
<comment type="caution">
    <text evidence="1">The sequence shown here is derived from an EMBL/GenBank/DDBJ whole genome shotgun (WGS) entry which is preliminary data.</text>
</comment>
<protein>
    <submittedName>
        <fullName evidence="1">Uncharacterized protein</fullName>
    </submittedName>
</protein>
<dbReference type="AlphaFoldDB" id="A0A316WMG7"/>
<name>A0A316WMG7_9FLAO</name>
<evidence type="ECO:0000313" key="2">
    <source>
        <dbReference type="Proteomes" id="UP000236594"/>
    </source>
</evidence>
<evidence type="ECO:0000313" key="1">
    <source>
        <dbReference type="EMBL" id="PWN62437.1"/>
    </source>
</evidence>